<evidence type="ECO:0000313" key="2">
    <source>
        <dbReference type="Proteomes" id="UP001597090"/>
    </source>
</evidence>
<evidence type="ECO:0000313" key="1">
    <source>
        <dbReference type="EMBL" id="MFD0739812.1"/>
    </source>
</evidence>
<name>A0ABW2YN40_9GAMM</name>
<comment type="caution">
    <text evidence="1">The sequence shown here is derived from an EMBL/GenBank/DDBJ whole genome shotgun (WGS) entry which is preliminary data.</text>
</comment>
<protein>
    <submittedName>
        <fullName evidence="1">Uncharacterized protein</fullName>
    </submittedName>
</protein>
<dbReference type="Proteomes" id="UP001597090">
    <property type="component" value="Unassembled WGS sequence"/>
</dbReference>
<dbReference type="EMBL" id="JBHTIH010000004">
    <property type="protein sequence ID" value="MFD0739812.1"/>
    <property type="molecule type" value="Genomic_DNA"/>
</dbReference>
<proteinExistence type="predicted"/>
<accession>A0ABW2YN40</accession>
<dbReference type="RefSeq" id="WP_386812840.1">
    <property type="nucleotide sequence ID" value="NZ_JBHTIH010000004.1"/>
</dbReference>
<reference evidence="2" key="1">
    <citation type="journal article" date="2019" name="Int. J. Syst. Evol. Microbiol.">
        <title>The Global Catalogue of Microorganisms (GCM) 10K type strain sequencing project: providing services to taxonomists for standard genome sequencing and annotation.</title>
        <authorList>
            <consortium name="The Broad Institute Genomics Platform"/>
            <consortium name="The Broad Institute Genome Sequencing Center for Infectious Disease"/>
            <person name="Wu L."/>
            <person name="Ma J."/>
        </authorList>
    </citation>
    <scope>NUCLEOTIDE SEQUENCE [LARGE SCALE GENOMIC DNA]</scope>
    <source>
        <strain evidence="2">CCUG 55491</strain>
    </source>
</reference>
<organism evidence="1 2">
    <name type="scientific">Lysobacter koreensis</name>
    <dbReference type="NCBI Taxonomy" id="266122"/>
    <lineage>
        <taxon>Bacteria</taxon>
        <taxon>Pseudomonadati</taxon>
        <taxon>Pseudomonadota</taxon>
        <taxon>Gammaproteobacteria</taxon>
        <taxon>Lysobacterales</taxon>
        <taxon>Lysobacteraceae</taxon>
        <taxon>Lysobacter</taxon>
    </lineage>
</organism>
<keyword evidence="2" id="KW-1185">Reference proteome</keyword>
<gene>
    <name evidence="1" type="ORF">ACFQZQ_11015</name>
</gene>
<sequence>MDKVHVLKTPLYIGSETYPSPYMIPAGTTLYYDGSLSEGTSRYRIYINVKPGLNEESNVDGSIAPISADPVSKDDILEFVKGVRFSAEEVMEILRNGNFSAAERAEIERYLKATREQK</sequence>